<dbReference type="EMBL" id="ASHM01007475">
    <property type="protein sequence ID" value="PNY15203.1"/>
    <property type="molecule type" value="Genomic_DNA"/>
</dbReference>
<sequence length="423" mass="46634">MEDSEAVDDQNSGWFQVKKKHRNVSKFSLQSWMGGFSGKNASSSQRKQQSAVKKEVNSHGKQKTHGSRSGENFLQSPVPASVASSLSVSKEEVATSSVNTSVVRPKNEIQKSEPEPLISTDSQGKHEDAKKLDHTDKTDVAQKPKWGDIEEGCLALPPHENLIGVGIKFGSIGDDSLPSCRKQESTSNQVDSYHAQEKDSTASSIGAETVSDQNSSLRCEDEILGENSKGVKNISLEHSNIQEVNEENIGPEDDTLHCDNKNEEANEAATDCGVNDEHLSANDVANQAHSLINVATDITNTEMAEQNCSLRKVVPSSQVLEVFSESTSVEEVKDQPDGNVENVASGSHNMDALEEGDSNESKERFRQRLWCFLFENLNRSVDELYLLCELECDLEQMKEAILVLQESASDFQELITRVEEFEK</sequence>
<reference evidence="3 4" key="2">
    <citation type="journal article" date="2017" name="Front. Plant Sci.">
        <title>Gene Classification and Mining of Molecular Markers Useful in Red Clover (Trifolium pratense) Breeding.</title>
        <authorList>
            <person name="Istvanek J."/>
            <person name="Dluhosova J."/>
            <person name="Dluhos P."/>
            <person name="Patkova L."/>
            <person name="Nedelnik J."/>
            <person name="Repkova J."/>
        </authorList>
    </citation>
    <scope>NUCLEOTIDE SEQUENCE [LARGE SCALE GENOMIC DNA]</scope>
    <source>
        <strain evidence="4">cv. Tatra</strain>
        <tissue evidence="3">Young leaves</tissue>
    </source>
</reference>
<evidence type="ECO:0000313" key="3">
    <source>
        <dbReference type="EMBL" id="PNY15203.1"/>
    </source>
</evidence>
<dbReference type="ExpressionAtlas" id="A0A2K3PIT5">
    <property type="expression patterns" value="baseline"/>
</dbReference>
<feature type="region of interest" description="Disordered" evidence="1">
    <location>
        <begin position="29"/>
        <end position="144"/>
    </location>
</feature>
<evidence type="ECO:0000256" key="1">
    <source>
        <dbReference type="SAM" id="MobiDB-lite"/>
    </source>
</evidence>
<feature type="compositionally biased region" description="Low complexity" evidence="1">
    <location>
        <begin position="76"/>
        <end position="88"/>
    </location>
</feature>
<dbReference type="Proteomes" id="UP000236291">
    <property type="component" value="Unassembled WGS sequence"/>
</dbReference>
<dbReference type="InterPro" id="IPR032446">
    <property type="entry name" value="SCAPER_N"/>
</dbReference>
<dbReference type="Pfam" id="PF16501">
    <property type="entry name" value="SCAPER_N"/>
    <property type="match status" value="1"/>
</dbReference>
<dbReference type="STRING" id="57577.A0A2K3PIT5"/>
<dbReference type="AlphaFoldDB" id="A0A2K3PIT5"/>
<feature type="compositionally biased region" description="Polar residues" evidence="1">
    <location>
        <begin position="201"/>
        <end position="216"/>
    </location>
</feature>
<feature type="compositionally biased region" description="Basic and acidic residues" evidence="1">
    <location>
        <begin position="105"/>
        <end position="114"/>
    </location>
</feature>
<dbReference type="PANTHER" id="PTHR31434:SF2">
    <property type="entry name" value="S PHASE CYCLIN A-ASSOCIATED PROTEIN IN THE ENDOPLASMIC RETICULUM"/>
    <property type="match status" value="1"/>
</dbReference>
<proteinExistence type="predicted"/>
<feature type="region of interest" description="Disordered" evidence="1">
    <location>
        <begin position="327"/>
        <end position="359"/>
    </location>
</feature>
<gene>
    <name evidence="3" type="ORF">L195_g011895</name>
</gene>
<comment type="caution">
    <text evidence="3">The sequence shown here is derived from an EMBL/GenBank/DDBJ whole genome shotgun (WGS) entry which is preliminary data.</text>
</comment>
<reference evidence="3 4" key="1">
    <citation type="journal article" date="2014" name="Am. J. Bot.">
        <title>Genome assembly and annotation for red clover (Trifolium pratense; Fabaceae).</title>
        <authorList>
            <person name="Istvanek J."/>
            <person name="Jaros M."/>
            <person name="Krenek A."/>
            <person name="Repkova J."/>
        </authorList>
    </citation>
    <scope>NUCLEOTIDE SEQUENCE [LARGE SCALE GENOMIC DNA]</scope>
    <source>
        <strain evidence="4">cv. Tatra</strain>
        <tissue evidence="3">Young leaves</tissue>
    </source>
</reference>
<feature type="region of interest" description="Disordered" evidence="1">
    <location>
        <begin position="1"/>
        <end position="20"/>
    </location>
</feature>
<name>A0A2K3PIT5_TRIPR</name>
<evidence type="ECO:0000259" key="2">
    <source>
        <dbReference type="Pfam" id="PF16501"/>
    </source>
</evidence>
<feature type="compositionally biased region" description="Basic and acidic residues" evidence="1">
    <location>
        <begin position="123"/>
        <end position="144"/>
    </location>
</feature>
<evidence type="ECO:0000313" key="4">
    <source>
        <dbReference type="Proteomes" id="UP000236291"/>
    </source>
</evidence>
<feature type="region of interest" description="Disordered" evidence="1">
    <location>
        <begin position="178"/>
        <end position="216"/>
    </location>
</feature>
<dbReference type="PANTHER" id="PTHR31434">
    <property type="entry name" value="S PHASE CYCLIN A-ASSOCIATED PROTEIN IN THE ENDOPLASMIC RETICULUM"/>
    <property type="match status" value="1"/>
</dbReference>
<feature type="domain" description="S phase cyclin A-associated protein in the endoplasmic reticulum N-terminal" evidence="2">
    <location>
        <begin position="359"/>
        <end position="418"/>
    </location>
</feature>
<organism evidence="3 4">
    <name type="scientific">Trifolium pratense</name>
    <name type="common">Red clover</name>
    <dbReference type="NCBI Taxonomy" id="57577"/>
    <lineage>
        <taxon>Eukaryota</taxon>
        <taxon>Viridiplantae</taxon>
        <taxon>Streptophyta</taxon>
        <taxon>Embryophyta</taxon>
        <taxon>Tracheophyta</taxon>
        <taxon>Spermatophyta</taxon>
        <taxon>Magnoliopsida</taxon>
        <taxon>eudicotyledons</taxon>
        <taxon>Gunneridae</taxon>
        <taxon>Pentapetalae</taxon>
        <taxon>rosids</taxon>
        <taxon>fabids</taxon>
        <taxon>Fabales</taxon>
        <taxon>Fabaceae</taxon>
        <taxon>Papilionoideae</taxon>
        <taxon>50 kb inversion clade</taxon>
        <taxon>NPAAA clade</taxon>
        <taxon>Hologalegina</taxon>
        <taxon>IRL clade</taxon>
        <taxon>Trifolieae</taxon>
        <taxon>Trifolium</taxon>
    </lineage>
</organism>
<accession>A0A2K3PIT5</accession>
<feature type="non-terminal residue" evidence="3">
    <location>
        <position position="423"/>
    </location>
</feature>
<protein>
    <recommendedName>
        <fullName evidence="2">S phase cyclin A-associated protein in the endoplasmic reticulum N-terminal domain-containing protein</fullName>
    </recommendedName>
</protein>
<feature type="compositionally biased region" description="Polar residues" evidence="1">
    <location>
        <begin position="39"/>
        <end position="51"/>
    </location>
</feature>